<proteinExistence type="predicted"/>
<keyword evidence="1" id="KW-0812">Transmembrane</keyword>
<evidence type="ECO:0000256" key="1">
    <source>
        <dbReference type="SAM" id="Phobius"/>
    </source>
</evidence>
<keyword evidence="1" id="KW-0472">Membrane</keyword>
<dbReference type="Proteomes" id="UP001257739">
    <property type="component" value="Unassembled WGS sequence"/>
</dbReference>
<dbReference type="RefSeq" id="WP_309966999.1">
    <property type="nucleotide sequence ID" value="NZ_JAVDWH010000001.1"/>
</dbReference>
<name>A0ABU1ULB0_9ACTN</name>
<keyword evidence="1" id="KW-1133">Transmembrane helix</keyword>
<protein>
    <submittedName>
        <fullName evidence="2">Membrane protein YdjX (TVP38/TMEM64 family)</fullName>
    </submittedName>
</protein>
<evidence type="ECO:0000313" key="3">
    <source>
        <dbReference type="Proteomes" id="UP001257739"/>
    </source>
</evidence>
<dbReference type="EMBL" id="JAVDWH010000001">
    <property type="protein sequence ID" value="MDR7085948.1"/>
    <property type="molecule type" value="Genomic_DNA"/>
</dbReference>
<sequence length="81" mass="8119">MDYTPIGVGRVLAAFALTIVVAVLPVAAVLISHSPATISGPDGYGGWVLGLGSVAMAAALFGLSRLAVATKRRSVGRPSQA</sequence>
<gene>
    <name evidence="2" type="ORF">J2X11_000787</name>
</gene>
<accession>A0ABU1ULB0</accession>
<reference evidence="2 3" key="1">
    <citation type="submission" date="2023-07" db="EMBL/GenBank/DDBJ databases">
        <title>Sorghum-associated microbial communities from plants grown in Nebraska, USA.</title>
        <authorList>
            <person name="Schachtman D."/>
        </authorList>
    </citation>
    <scope>NUCLEOTIDE SEQUENCE [LARGE SCALE GENOMIC DNA]</scope>
    <source>
        <strain evidence="2 3">BE248</strain>
    </source>
</reference>
<feature type="transmembrane region" description="Helical" evidence="1">
    <location>
        <begin position="12"/>
        <end position="32"/>
    </location>
</feature>
<feature type="transmembrane region" description="Helical" evidence="1">
    <location>
        <begin position="44"/>
        <end position="63"/>
    </location>
</feature>
<evidence type="ECO:0000313" key="2">
    <source>
        <dbReference type="EMBL" id="MDR7085948.1"/>
    </source>
</evidence>
<organism evidence="2 3">
    <name type="scientific">Aeromicrobium panaciterrae</name>
    <dbReference type="NCBI Taxonomy" id="363861"/>
    <lineage>
        <taxon>Bacteria</taxon>
        <taxon>Bacillati</taxon>
        <taxon>Actinomycetota</taxon>
        <taxon>Actinomycetes</taxon>
        <taxon>Propionibacteriales</taxon>
        <taxon>Nocardioidaceae</taxon>
        <taxon>Aeromicrobium</taxon>
    </lineage>
</organism>
<keyword evidence="3" id="KW-1185">Reference proteome</keyword>
<comment type="caution">
    <text evidence="2">The sequence shown here is derived from an EMBL/GenBank/DDBJ whole genome shotgun (WGS) entry which is preliminary data.</text>
</comment>